<dbReference type="Proteomes" id="UP000093000">
    <property type="component" value="Unassembled WGS sequence"/>
</dbReference>
<evidence type="ECO:0000256" key="2">
    <source>
        <dbReference type="ARBA" id="ARBA00023186"/>
    </source>
</evidence>
<evidence type="ECO:0000256" key="1">
    <source>
        <dbReference type="ARBA" id="ARBA00022988"/>
    </source>
</evidence>
<reference evidence="4 5" key="1">
    <citation type="submission" date="2016-03" db="EMBL/GenBank/DDBJ databases">
        <title>Choanephora cucurbitarum.</title>
        <authorList>
            <person name="Min B."/>
            <person name="Park H."/>
            <person name="Park J.-H."/>
            <person name="Shin H.-D."/>
            <person name="Choi I.-G."/>
        </authorList>
    </citation>
    <scope>NUCLEOTIDE SEQUENCE [LARGE SCALE GENOMIC DNA]</scope>
    <source>
        <strain evidence="4 5">KUS-F28377</strain>
    </source>
</reference>
<dbReference type="Pfam" id="PF01730">
    <property type="entry name" value="UreF"/>
    <property type="match status" value="1"/>
</dbReference>
<protein>
    <submittedName>
        <fullName evidence="4">Urease accessory protein F</fullName>
    </submittedName>
</protein>
<dbReference type="InParanoid" id="A0A1C7NE11"/>
<accession>A0A1C7NE11</accession>
<comment type="similarity">
    <text evidence="3">Belongs to the UreF family.</text>
</comment>
<dbReference type="PIRSF" id="PIRSF009467">
    <property type="entry name" value="Ureas_acces_UreF"/>
    <property type="match status" value="1"/>
</dbReference>
<keyword evidence="1" id="KW-0996">Nickel insertion</keyword>
<comment type="caution">
    <text evidence="4">The sequence shown here is derived from an EMBL/GenBank/DDBJ whole genome shotgun (WGS) entry which is preliminary data.</text>
</comment>
<dbReference type="PANTHER" id="PTHR33620">
    <property type="entry name" value="UREASE ACCESSORY PROTEIN F"/>
    <property type="match status" value="1"/>
</dbReference>
<sequence length="245" mass="27456">MNGLTDFFSSNETSSWLLYILTDSALPTGGFVASSGLEASWQAGLVDNKNLVDFVTSSAHNYASNTNCFVRAGYESLDQEDPLAELTEADTTCDAVMTANSVAKRASLAQGIAMLTLFLKCFTQEDQKHDINIIKKWKSMIRGEKVDGHFAICYGLVCRYLQVDIENTLHLWLYLFTRTIYSSAVRLNIIGPYEAQKMLLMSRKAIETILKQTKEIGLEDCCQTNPLLDVCQGMHDRLYSRLFNS</sequence>
<dbReference type="InterPro" id="IPR002639">
    <property type="entry name" value="UreF"/>
</dbReference>
<evidence type="ECO:0000313" key="4">
    <source>
        <dbReference type="EMBL" id="OBZ87298.1"/>
    </source>
</evidence>
<name>A0A1C7NE11_9FUNG</name>
<dbReference type="Gene3D" id="1.10.4190.10">
    <property type="entry name" value="Urease accessory protein UreF"/>
    <property type="match status" value="1"/>
</dbReference>
<keyword evidence="5" id="KW-1185">Reference proteome</keyword>
<proteinExistence type="inferred from homology"/>
<dbReference type="FunCoup" id="A0A1C7NE11">
    <property type="interactions" value="10"/>
</dbReference>
<dbReference type="STRING" id="101091.A0A1C7NE11"/>
<keyword evidence="2" id="KW-0143">Chaperone</keyword>
<dbReference type="AlphaFoldDB" id="A0A1C7NE11"/>
<organism evidence="4 5">
    <name type="scientific">Choanephora cucurbitarum</name>
    <dbReference type="NCBI Taxonomy" id="101091"/>
    <lineage>
        <taxon>Eukaryota</taxon>
        <taxon>Fungi</taxon>
        <taxon>Fungi incertae sedis</taxon>
        <taxon>Mucoromycota</taxon>
        <taxon>Mucoromycotina</taxon>
        <taxon>Mucoromycetes</taxon>
        <taxon>Mucorales</taxon>
        <taxon>Mucorineae</taxon>
        <taxon>Choanephoraceae</taxon>
        <taxon>Choanephoroideae</taxon>
        <taxon>Choanephora</taxon>
    </lineage>
</organism>
<evidence type="ECO:0000313" key="5">
    <source>
        <dbReference type="Proteomes" id="UP000093000"/>
    </source>
</evidence>
<dbReference type="InterPro" id="IPR038277">
    <property type="entry name" value="UreF_sf"/>
</dbReference>
<dbReference type="GO" id="GO:0016151">
    <property type="term" value="F:nickel cation binding"/>
    <property type="evidence" value="ECO:0007669"/>
    <property type="project" value="InterPro"/>
</dbReference>
<dbReference type="PANTHER" id="PTHR33620:SF1">
    <property type="entry name" value="UREASE ACCESSORY PROTEIN F"/>
    <property type="match status" value="1"/>
</dbReference>
<gene>
    <name evidence="4" type="primary">UREF</name>
    <name evidence="4" type="ORF">A0J61_04659</name>
</gene>
<dbReference type="OrthoDB" id="2550922at2759"/>
<evidence type="ECO:0000256" key="3">
    <source>
        <dbReference type="ARBA" id="ARBA00046339"/>
    </source>
</evidence>
<dbReference type="EMBL" id="LUGH01000232">
    <property type="protein sequence ID" value="OBZ87298.1"/>
    <property type="molecule type" value="Genomic_DNA"/>
</dbReference>